<feature type="transmembrane region" description="Helical" evidence="1">
    <location>
        <begin position="70"/>
        <end position="93"/>
    </location>
</feature>
<organism evidence="3 5">
    <name type="scientific">Pseudomonas grimontii</name>
    <dbReference type="NCBI Taxonomy" id="129847"/>
    <lineage>
        <taxon>Bacteria</taxon>
        <taxon>Pseudomonadati</taxon>
        <taxon>Pseudomonadota</taxon>
        <taxon>Gammaproteobacteria</taxon>
        <taxon>Pseudomonadales</taxon>
        <taxon>Pseudomonadaceae</taxon>
        <taxon>Pseudomonas</taxon>
    </lineage>
</organism>
<proteinExistence type="predicted"/>
<dbReference type="Proteomes" id="UP000198740">
    <property type="component" value="Unassembled WGS sequence"/>
</dbReference>
<keyword evidence="1" id="KW-0812">Transmembrane</keyword>
<keyword evidence="1" id="KW-1133">Transmembrane helix</keyword>
<dbReference type="OrthoDB" id="7002273at2"/>
<comment type="caution">
    <text evidence="3">The sequence shown here is derived from an EMBL/GenBank/DDBJ whole genome shotgun (WGS) entry which is preliminary data.</text>
</comment>
<keyword evidence="4" id="KW-1185">Reference proteome</keyword>
<evidence type="ECO:0000313" key="2">
    <source>
        <dbReference type="EMBL" id="SDR25367.1"/>
    </source>
</evidence>
<sequence length="118" mass="12413">MSKELLGVSALGLMVLGEFCAIYSEVVTAKLAHTGNGSWEGFVIPVVLMCFAGLCLLGAYWLGYVAVGDIWIVTVVSVTSLLLLEPVVVWSLFHEAPGRGALIGFVLGALGMLSTVLL</sequence>
<evidence type="ECO:0008006" key="6">
    <source>
        <dbReference type="Google" id="ProtNLM"/>
    </source>
</evidence>
<dbReference type="Proteomes" id="UP000317267">
    <property type="component" value="Unassembled WGS sequence"/>
</dbReference>
<reference evidence="3 5" key="2">
    <citation type="submission" date="2019-06" db="EMBL/GenBank/DDBJ databases">
        <title>Pseudomonas bimorpha sp. nov. isolated from bovine raw milk and skim milk concentrate.</title>
        <authorList>
            <person name="Hofmann K."/>
            <person name="Huptas C."/>
            <person name="Doll E."/>
            <person name="Scherer S."/>
            <person name="Wenning M."/>
        </authorList>
    </citation>
    <scope>NUCLEOTIDE SEQUENCE [LARGE SCALE GENOMIC DNA]</scope>
    <source>
        <strain evidence="3 5">DSM 17515</strain>
    </source>
</reference>
<dbReference type="EMBL" id="FNKM01000002">
    <property type="protein sequence ID" value="SDR25367.1"/>
    <property type="molecule type" value="Genomic_DNA"/>
</dbReference>
<evidence type="ECO:0000313" key="5">
    <source>
        <dbReference type="Proteomes" id="UP000317267"/>
    </source>
</evidence>
<reference evidence="2 4" key="1">
    <citation type="submission" date="2016-10" db="EMBL/GenBank/DDBJ databases">
        <authorList>
            <person name="Varghese N."/>
            <person name="Submissions S."/>
        </authorList>
    </citation>
    <scope>NUCLEOTIDE SEQUENCE [LARGE SCALE GENOMIC DNA]</scope>
    <source>
        <strain evidence="2 4">BS2976</strain>
    </source>
</reference>
<name>A0A1H1HIZ0_9PSED</name>
<accession>A0A1H1HIZ0</accession>
<evidence type="ECO:0000256" key="1">
    <source>
        <dbReference type="SAM" id="Phobius"/>
    </source>
</evidence>
<keyword evidence="1" id="KW-0472">Membrane</keyword>
<feature type="transmembrane region" description="Helical" evidence="1">
    <location>
        <begin position="41"/>
        <end position="63"/>
    </location>
</feature>
<dbReference type="EMBL" id="VFES01000013">
    <property type="protein sequence ID" value="TWR64083.1"/>
    <property type="molecule type" value="Genomic_DNA"/>
</dbReference>
<gene>
    <name evidence="3" type="ORF">FIV39_20790</name>
    <name evidence="2" type="ORF">SAMN04490186_4423</name>
</gene>
<evidence type="ECO:0000313" key="3">
    <source>
        <dbReference type="EMBL" id="TWR64083.1"/>
    </source>
</evidence>
<protein>
    <recommendedName>
        <fullName evidence="6">EamA domain-containing protein</fullName>
    </recommendedName>
</protein>
<dbReference type="AlphaFoldDB" id="A0A1H1HIZ0"/>
<evidence type="ECO:0000313" key="4">
    <source>
        <dbReference type="Proteomes" id="UP000198740"/>
    </source>
</evidence>
<feature type="transmembrane region" description="Helical" evidence="1">
    <location>
        <begin position="99"/>
        <end position="117"/>
    </location>
</feature>